<accession>A0A4P8YF16</accession>
<proteinExistence type="predicted"/>
<dbReference type="Gene3D" id="2.60.120.430">
    <property type="entry name" value="Galactose-binding lectin"/>
    <property type="match status" value="1"/>
</dbReference>
<keyword evidence="2" id="KW-1185">Reference proteome</keyword>
<dbReference type="RefSeq" id="WP_138093770.1">
    <property type="nucleotide sequence ID" value="NZ_CP040428.1"/>
</dbReference>
<organism evidence="1 2">
    <name type="scientific">Jejubacter calystegiae</name>
    <dbReference type="NCBI Taxonomy" id="2579935"/>
    <lineage>
        <taxon>Bacteria</taxon>
        <taxon>Pseudomonadati</taxon>
        <taxon>Pseudomonadota</taxon>
        <taxon>Gammaproteobacteria</taxon>
        <taxon>Enterobacterales</taxon>
        <taxon>Enterobacteriaceae</taxon>
        <taxon>Jejubacter</taxon>
    </lineage>
</organism>
<dbReference type="SUPFAM" id="SSF49785">
    <property type="entry name" value="Galactose-binding domain-like"/>
    <property type="match status" value="1"/>
</dbReference>
<dbReference type="InterPro" id="IPR012905">
    <property type="entry name" value="PA-IL"/>
</dbReference>
<reference evidence="1 2" key="1">
    <citation type="submission" date="2019-05" db="EMBL/GenBank/DDBJ databases">
        <title>Complete genome sequence of Izhakiella calystegiae KSNA2, an endophyte isolated from beach morning glory (Calystegia soldanella).</title>
        <authorList>
            <person name="Jiang L."/>
            <person name="Jeong J.C."/>
            <person name="Kim C.Y."/>
            <person name="Kim D.H."/>
            <person name="Kim S.W."/>
            <person name="Lee j."/>
        </authorList>
    </citation>
    <scope>NUCLEOTIDE SEQUENCE [LARGE SCALE GENOMIC DNA]</scope>
    <source>
        <strain evidence="1 2">KSNA2</strain>
    </source>
</reference>
<dbReference type="InterPro" id="IPR008979">
    <property type="entry name" value="Galactose-bd-like_sf"/>
</dbReference>
<dbReference type="Proteomes" id="UP000302163">
    <property type="component" value="Chromosome"/>
</dbReference>
<dbReference type="OrthoDB" id="6444532at2"/>
<dbReference type="KEGG" id="izh:FEM41_01525"/>
<gene>
    <name evidence="1" type="ORF">FEM41_01525</name>
</gene>
<evidence type="ECO:0000313" key="2">
    <source>
        <dbReference type="Proteomes" id="UP000302163"/>
    </source>
</evidence>
<name>A0A4P8YF16_9ENTR</name>
<evidence type="ECO:0000313" key="1">
    <source>
        <dbReference type="EMBL" id="QCT18413.1"/>
    </source>
</evidence>
<sequence length="119" mass="12825">MAVKPVWSGEIDATAPEGISTGIQLQVGDEVSILASGWIKYGREDFALAAPQGRIREGYKATANKVLGAKFSGSDKKYEIGNGVYKWSVPETGELILYVIDAEGKYVDNSGSFTAEVYK</sequence>
<dbReference type="Pfam" id="PF07828">
    <property type="entry name" value="PA-IL"/>
    <property type="match status" value="1"/>
</dbReference>
<dbReference type="AlphaFoldDB" id="A0A4P8YF16"/>
<protein>
    <submittedName>
        <fullName evidence="1">PA-IL family protein</fullName>
    </submittedName>
</protein>
<dbReference type="EMBL" id="CP040428">
    <property type="protein sequence ID" value="QCT18413.1"/>
    <property type="molecule type" value="Genomic_DNA"/>
</dbReference>